<keyword evidence="1" id="KW-0677">Repeat</keyword>
<dbReference type="PANTHER" id="PTHR10271">
    <property type="entry name" value="INTERFERON-INDUCED PROTEIN WITH TETRATRICOPEPTIDE REPEATS"/>
    <property type="match status" value="1"/>
</dbReference>
<sequence>PSIQPDNALCSMLQQLQSRFTWNLRKEDMDMESLSTRLKEHIKLQLGRPGAVALSYSFLAYVRYLQNQPEEALSLLLQSEQKTRECYGEESERRLIVTYGDLAWLKYHTGYYLESQTYLPADFRKVNYTRYPSSSSTVLHPEVYGEQGWTYLKFSKSLYPKAIECFLSALEIQKDDSEWNAGYAIALFRTERNKPEPFEKPEDSAAIKQLHQALEINPDDAVLLSMLSVKLGAYKKHEEAESLVEKALKTDPENPHVLRYIAKYLRNQGENDRSIDLLERALKRTSQSAFIHHQLGLCYKKKKIAEQSSKPYKKQMVQQLRHQCIRNLEKAVKIKPSFALARADLALMYGEDKDFDRAEEMFQHCFKMIPEIPDESVCQVIHQRYAEFHFYHTKKPADAIDHYKKVISEIELLQMIPSAKCTLNNWLFLRNGETEEILNVFGFFCSTKVKLIRVSPR</sequence>
<dbReference type="GO" id="GO:0005829">
    <property type="term" value="C:cytosol"/>
    <property type="evidence" value="ECO:0007669"/>
    <property type="project" value="TreeGrafter"/>
</dbReference>
<comment type="similarity">
    <text evidence="3">Belongs to the IFIT family.</text>
</comment>
<feature type="repeat" description="TPR" evidence="4">
    <location>
        <begin position="339"/>
        <end position="372"/>
    </location>
</feature>
<proteinExistence type="inferred from homology"/>
<dbReference type="SUPFAM" id="SSF48452">
    <property type="entry name" value="TPR-like"/>
    <property type="match status" value="1"/>
</dbReference>
<organism evidence="5 6">
    <name type="scientific">Fundulus heteroclitus</name>
    <name type="common">Killifish</name>
    <name type="synonym">Mummichog</name>
    <dbReference type="NCBI Taxonomy" id="8078"/>
    <lineage>
        <taxon>Eukaryota</taxon>
        <taxon>Metazoa</taxon>
        <taxon>Chordata</taxon>
        <taxon>Craniata</taxon>
        <taxon>Vertebrata</taxon>
        <taxon>Euteleostomi</taxon>
        <taxon>Actinopterygii</taxon>
        <taxon>Neopterygii</taxon>
        <taxon>Teleostei</taxon>
        <taxon>Neoteleostei</taxon>
        <taxon>Acanthomorphata</taxon>
        <taxon>Ovalentaria</taxon>
        <taxon>Atherinomorphae</taxon>
        <taxon>Cyprinodontiformes</taxon>
        <taxon>Fundulidae</taxon>
        <taxon>Fundulus</taxon>
    </lineage>
</organism>
<keyword evidence="2 4" id="KW-0802">TPR repeat</keyword>
<dbReference type="AlphaFoldDB" id="A0A3Q2Q1E6"/>
<dbReference type="InterPro" id="IPR019734">
    <property type="entry name" value="TPR_rpt"/>
</dbReference>
<reference evidence="5" key="2">
    <citation type="submission" date="2025-09" db="UniProtKB">
        <authorList>
            <consortium name="Ensembl"/>
        </authorList>
    </citation>
    <scope>IDENTIFICATION</scope>
</reference>
<dbReference type="GeneTree" id="ENSGT00950000182946"/>
<dbReference type="SMART" id="SM00028">
    <property type="entry name" value="TPR"/>
    <property type="match status" value="5"/>
</dbReference>
<protein>
    <submittedName>
        <fullName evidence="5">Interferon-induced protein with tetratricopeptide repeats 5</fullName>
    </submittedName>
</protein>
<evidence type="ECO:0000256" key="4">
    <source>
        <dbReference type="PROSITE-ProRule" id="PRU00339"/>
    </source>
</evidence>
<evidence type="ECO:0000313" key="6">
    <source>
        <dbReference type="Proteomes" id="UP000265000"/>
    </source>
</evidence>
<dbReference type="Pfam" id="PF14559">
    <property type="entry name" value="TPR_19"/>
    <property type="match status" value="1"/>
</dbReference>
<dbReference type="GO" id="GO:0051607">
    <property type="term" value="P:defense response to virus"/>
    <property type="evidence" value="ECO:0007669"/>
    <property type="project" value="TreeGrafter"/>
</dbReference>
<dbReference type="InterPro" id="IPR011990">
    <property type="entry name" value="TPR-like_helical_dom_sf"/>
</dbReference>
<reference evidence="5" key="1">
    <citation type="submission" date="2025-08" db="UniProtKB">
        <authorList>
            <consortium name="Ensembl"/>
        </authorList>
    </citation>
    <scope>IDENTIFICATION</scope>
</reference>
<dbReference type="PROSITE" id="PS50005">
    <property type="entry name" value="TPR"/>
    <property type="match status" value="1"/>
</dbReference>
<accession>A0A3Q2Q1E6</accession>
<keyword evidence="6" id="KW-1185">Reference proteome</keyword>
<dbReference type="PANTHER" id="PTHR10271:SF29">
    <property type="entry name" value="INTERFERON-INDUCED PROTEIN WITH TETRATRICOPEPTIDE REPEATS-RELATED"/>
    <property type="match status" value="1"/>
</dbReference>
<dbReference type="Proteomes" id="UP000265000">
    <property type="component" value="Unplaced"/>
</dbReference>
<dbReference type="FunFam" id="1.25.40.10:FF:000032">
    <property type="entry name" value="Interferon-induced protein with tetratricopeptide repeats 5"/>
    <property type="match status" value="1"/>
</dbReference>
<evidence type="ECO:0000256" key="1">
    <source>
        <dbReference type="ARBA" id="ARBA00022737"/>
    </source>
</evidence>
<evidence type="ECO:0000256" key="3">
    <source>
        <dbReference type="ARBA" id="ARBA00038336"/>
    </source>
</evidence>
<dbReference type="Ensembl" id="ENSFHET00000028919.1">
    <property type="protein sequence ID" value="ENSFHEP00000019622.1"/>
    <property type="gene ID" value="ENSFHEG00000021651.1"/>
</dbReference>
<dbReference type="STRING" id="8078.ENSFHEP00000019622"/>
<evidence type="ECO:0000313" key="5">
    <source>
        <dbReference type="Ensembl" id="ENSFHEP00000019622.1"/>
    </source>
</evidence>
<dbReference type="Gene3D" id="1.25.40.10">
    <property type="entry name" value="Tetratricopeptide repeat domain"/>
    <property type="match status" value="3"/>
</dbReference>
<name>A0A3Q2Q1E6_FUNHE</name>
<evidence type="ECO:0000256" key="2">
    <source>
        <dbReference type="ARBA" id="ARBA00022803"/>
    </source>
</evidence>